<proteinExistence type="inferred from homology"/>
<dbReference type="HAMAP" id="MF_02128">
    <property type="entry name" value="TMP_kinase"/>
    <property type="match status" value="1"/>
</dbReference>
<dbReference type="STRING" id="937775.Metlim_3007"/>
<gene>
    <name evidence="1" type="primary">thiL</name>
    <name evidence="3" type="ORF">Metlim_3007</name>
</gene>
<evidence type="ECO:0000313" key="4">
    <source>
        <dbReference type="Proteomes" id="UP000005741"/>
    </source>
</evidence>
<keyword evidence="1" id="KW-0460">Magnesium</keyword>
<keyword evidence="1" id="KW-0547">Nucleotide-binding</keyword>
<dbReference type="RefSeq" id="WP_004079758.1">
    <property type="nucleotide sequence ID" value="NZ_CM001436.1"/>
</dbReference>
<dbReference type="InterPro" id="IPR036921">
    <property type="entry name" value="PurM-like_N_sf"/>
</dbReference>
<comment type="similarity">
    <text evidence="1">Belongs to the thiamine-monophosphate kinase family.</text>
</comment>
<accession>H1YYW7</accession>
<protein>
    <recommendedName>
        <fullName evidence="1">Thiamine-monophosphate kinase</fullName>
        <shortName evidence="1">TMP kinase</shortName>
        <shortName evidence="1">Thiamine-phosphate kinase</shortName>
        <ecNumber evidence="1">2.7.4.16</ecNumber>
    </recommendedName>
</protein>
<feature type="binding site" evidence="1">
    <location>
        <position position="23"/>
    </location>
    <ligand>
        <name>Mg(2+)</name>
        <dbReference type="ChEBI" id="CHEBI:18420"/>
        <label>3</label>
    </ligand>
</feature>
<dbReference type="GO" id="GO:0009228">
    <property type="term" value="P:thiamine biosynthetic process"/>
    <property type="evidence" value="ECO:0007669"/>
    <property type="project" value="UniProtKB-KW"/>
</dbReference>
<comment type="miscellaneous">
    <text evidence="1">Reaction mechanism of ThiL seems to utilize a direct, inline transfer of the gamma-phosphate of ATP to TMP rather than a phosphorylated enzyme intermediate.</text>
</comment>
<feature type="domain" description="PurM-like N-terminal" evidence="2">
    <location>
        <begin position="22"/>
        <end position="129"/>
    </location>
</feature>
<dbReference type="SUPFAM" id="SSF56042">
    <property type="entry name" value="PurM C-terminal domain-like"/>
    <property type="match status" value="1"/>
</dbReference>
<dbReference type="GO" id="GO:0005524">
    <property type="term" value="F:ATP binding"/>
    <property type="evidence" value="ECO:0007669"/>
    <property type="project" value="UniProtKB-UniRule"/>
</dbReference>
<dbReference type="Gene3D" id="3.30.1330.10">
    <property type="entry name" value="PurM-like, N-terminal domain"/>
    <property type="match status" value="1"/>
</dbReference>
<feature type="binding site" evidence="1">
    <location>
        <position position="39"/>
    </location>
    <ligand>
        <name>Mg(2+)</name>
        <dbReference type="ChEBI" id="CHEBI:18420"/>
        <label>1</label>
    </ligand>
</feature>
<dbReference type="FunCoup" id="H1YYW7">
    <property type="interactions" value="87"/>
</dbReference>
<dbReference type="CDD" id="cd02194">
    <property type="entry name" value="ThiL"/>
    <property type="match status" value="1"/>
</dbReference>
<feature type="binding site" evidence="1">
    <location>
        <position position="279"/>
    </location>
    <ligand>
        <name>substrate</name>
    </ligand>
</feature>
<comment type="pathway">
    <text evidence="1">Cofactor biosynthesis; thiamine diphosphate biosynthesis; thiamine diphosphate from thiamine phosphate: step 1/1.</text>
</comment>
<dbReference type="GO" id="GO:0009030">
    <property type="term" value="F:thiamine-phosphate kinase activity"/>
    <property type="evidence" value="ECO:0007669"/>
    <property type="project" value="UniProtKB-UniRule"/>
</dbReference>
<feature type="binding site" evidence="1">
    <location>
        <position position="46"/>
    </location>
    <ligand>
        <name>substrate</name>
    </ligand>
</feature>
<dbReference type="GO" id="GO:0009229">
    <property type="term" value="P:thiamine diphosphate biosynthetic process"/>
    <property type="evidence" value="ECO:0007669"/>
    <property type="project" value="UniProtKB-UniRule"/>
</dbReference>
<keyword evidence="1" id="KW-0479">Metal-binding</keyword>
<dbReference type="InterPro" id="IPR036676">
    <property type="entry name" value="PurM-like_C_sf"/>
</dbReference>
<evidence type="ECO:0000259" key="2">
    <source>
        <dbReference type="Pfam" id="PF00586"/>
    </source>
</evidence>
<dbReference type="PANTHER" id="PTHR30270:SF3">
    <property type="entry name" value="THIAMINE-MONOPHOSPHATE KINASE"/>
    <property type="match status" value="1"/>
</dbReference>
<dbReference type="EC" id="2.7.4.16" evidence="1"/>
<dbReference type="SUPFAM" id="SSF55326">
    <property type="entry name" value="PurM N-terminal domain-like"/>
    <property type="match status" value="1"/>
</dbReference>
<keyword evidence="1" id="KW-0784">Thiamine biosynthesis</keyword>
<comment type="function">
    <text evidence="1">Catalyzes the ATP-dependent phosphorylation of thiamine-monophosphate (TMP) to form thiamine-pyrophosphate (TPP), the active form of vitamin B1.</text>
</comment>
<dbReference type="AlphaFoldDB" id="H1YYW7"/>
<evidence type="ECO:0000313" key="3">
    <source>
        <dbReference type="EMBL" id="EHQ37039.1"/>
    </source>
</evidence>
<dbReference type="Proteomes" id="UP000005741">
    <property type="component" value="Chromosome"/>
</dbReference>
<dbReference type="PATRIC" id="fig|937775.9.peg.3364"/>
<dbReference type="HOGENOM" id="CLU_046964_2_0_2"/>
<dbReference type="UniPathway" id="UPA00060">
    <property type="reaction ID" value="UER00142"/>
</dbReference>
<dbReference type="Gene3D" id="3.90.650.10">
    <property type="entry name" value="PurM-like C-terminal domain"/>
    <property type="match status" value="1"/>
</dbReference>
<feature type="binding site" evidence="1">
    <location>
        <position position="194"/>
    </location>
    <ligand>
        <name>ATP</name>
        <dbReference type="ChEBI" id="CHEBI:30616"/>
    </ligand>
</feature>
<feature type="binding site" evidence="1">
    <location>
        <position position="112"/>
    </location>
    <ligand>
        <name>Mg(2+)</name>
        <dbReference type="ChEBI" id="CHEBI:18420"/>
        <label>1</label>
    </ligand>
</feature>
<keyword evidence="1" id="KW-0808">Transferase</keyword>
<feature type="binding site" evidence="1">
    <location>
        <position position="67"/>
    </location>
    <ligand>
        <name>Mg(2+)</name>
        <dbReference type="ChEBI" id="CHEBI:18420"/>
        <label>4</label>
    </ligand>
</feature>
<keyword evidence="4" id="KW-1185">Reference proteome</keyword>
<dbReference type="NCBIfam" id="TIGR01379">
    <property type="entry name" value="thiL"/>
    <property type="match status" value="1"/>
</dbReference>
<feature type="binding site" evidence="1">
    <location>
        <position position="137"/>
    </location>
    <ligand>
        <name>ATP</name>
        <dbReference type="ChEBI" id="CHEBI:30616"/>
    </ligand>
</feature>
<feature type="binding site" evidence="1">
    <location>
        <begin position="111"/>
        <end position="112"/>
    </location>
    <ligand>
        <name>ATP</name>
        <dbReference type="ChEBI" id="CHEBI:30616"/>
    </ligand>
</feature>
<comment type="catalytic activity">
    <reaction evidence="1">
        <text>thiamine phosphate + ATP = thiamine diphosphate + ADP</text>
        <dbReference type="Rhea" id="RHEA:15913"/>
        <dbReference type="ChEBI" id="CHEBI:30616"/>
        <dbReference type="ChEBI" id="CHEBI:37575"/>
        <dbReference type="ChEBI" id="CHEBI:58937"/>
        <dbReference type="ChEBI" id="CHEBI:456216"/>
        <dbReference type="EC" id="2.7.4.16"/>
    </reaction>
</comment>
<dbReference type="PIRSF" id="PIRSF005303">
    <property type="entry name" value="Thiam_monoph_kin"/>
    <property type="match status" value="1"/>
</dbReference>
<feature type="binding site" evidence="1">
    <location>
        <position position="192"/>
    </location>
    <ligand>
        <name>Mg(2+)</name>
        <dbReference type="ChEBI" id="CHEBI:18420"/>
        <label>3</label>
    </ligand>
</feature>
<dbReference type="Pfam" id="PF00586">
    <property type="entry name" value="AIRS"/>
    <property type="match status" value="1"/>
</dbReference>
<keyword evidence="1" id="KW-0067">ATP-binding</keyword>
<feature type="binding site" evidence="1">
    <location>
        <position position="37"/>
    </location>
    <ligand>
        <name>Mg(2+)</name>
        <dbReference type="ChEBI" id="CHEBI:18420"/>
        <label>4</label>
    </ligand>
</feature>
<feature type="binding site" evidence="1">
    <location>
        <position position="195"/>
    </location>
    <ligand>
        <name>Mg(2+)</name>
        <dbReference type="ChEBI" id="CHEBI:18420"/>
        <label>5</label>
    </ligand>
</feature>
<dbReference type="InterPro" id="IPR006283">
    <property type="entry name" value="ThiL-like"/>
</dbReference>
<reference evidence="3 4" key="1">
    <citation type="submission" date="2011-10" db="EMBL/GenBank/DDBJ databases">
        <title>The Improved High-Quality Draft genome of Methanoplanus limicola DSM 2279.</title>
        <authorList>
            <consortium name="US DOE Joint Genome Institute (JGI-PGF)"/>
            <person name="Lucas S."/>
            <person name="Copeland A."/>
            <person name="Lapidus A."/>
            <person name="Glavina del Rio T."/>
            <person name="Dalin E."/>
            <person name="Tice H."/>
            <person name="Bruce D."/>
            <person name="Goodwin L."/>
            <person name="Pitluck S."/>
            <person name="Peters L."/>
            <person name="Mikhailova N."/>
            <person name="Lu M."/>
            <person name="Kyrpides N."/>
            <person name="Mavromatis K."/>
            <person name="Ivanova N."/>
            <person name="Markowitz V."/>
            <person name="Cheng J.-F."/>
            <person name="Hugenholtz P."/>
            <person name="Woyke T."/>
            <person name="Wu D."/>
            <person name="Wirth R."/>
            <person name="Brambilla E.-M."/>
            <person name="Klenk H.-P."/>
            <person name="Eisen J.A."/>
        </authorList>
    </citation>
    <scope>NUCLEOTIDE SEQUENCE [LARGE SCALE GENOMIC DNA]</scope>
    <source>
        <strain evidence="3 4">DSM 2279</strain>
    </source>
</reference>
<comment type="caution">
    <text evidence="1">Lacks conserved residue(s) required for the propagation of feature annotation.</text>
</comment>
<feature type="binding site" evidence="1">
    <location>
        <position position="23"/>
    </location>
    <ligand>
        <name>Mg(2+)</name>
        <dbReference type="ChEBI" id="CHEBI:18420"/>
        <label>4</label>
    </ligand>
</feature>
<feature type="binding site" evidence="1">
    <location>
        <position position="67"/>
    </location>
    <ligand>
        <name>Mg(2+)</name>
        <dbReference type="ChEBI" id="CHEBI:18420"/>
        <label>3</label>
    </ligand>
</feature>
<organism evidence="3 4">
    <name type="scientific">Methanoplanus limicola DSM 2279</name>
    <dbReference type="NCBI Taxonomy" id="937775"/>
    <lineage>
        <taxon>Archaea</taxon>
        <taxon>Methanobacteriati</taxon>
        <taxon>Methanobacteriota</taxon>
        <taxon>Stenosarchaea group</taxon>
        <taxon>Methanomicrobia</taxon>
        <taxon>Methanomicrobiales</taxon>
        <taxon>Methanomicrobiaceae</taxon>
        <taxon>Methanoplanus</taxon>
    </lineage>
</organism>
<dbReference type="EMBL" id="CM001436">
    <property type="protein sequence ID" value="EHQ37039.1"/>
    <property type="molecule type" value="Genomic_DNA"/>
</dbReference>
<feature type="binding site" evidence="1">
    <location>
        <position position="67"/>
    </location>
    <ligand>
        <name>Mg(2+)</name>
        <dbReference type="ChEBI" id="CHEBI:18420"/>
        <label>2</label>
    </ligand>
</feature>
<feature type="binding site" evidence="1">
    <location>
        <position position="38"/>
    </location>
    <ligand>
        <name>Mg(2+)</name>
        <dbReference type="ChEBI" id="CHEBI:18420"/>
        <label>1</label>
    </ligand>
</feature>
<evidence type="ECO:0000256" key="1">
    <source>
        <dbReference type="HAMAP-Rule" id="MF_02128"/>
    </source>
</evidence>
<keyword evidence="1 3" id="KW-0418">Kinase</keyword>
<dbReference type="InParanoid" id="H1YYW7"/>
<dbReference type="PANTHER" id="PTHR30270">
    <property type="entry name" value="THIAMINE-MONOPHOSPHATE KINASE"/>
    <property type="match status" value="1"/>
</dbReference>
<feature type="binding site" evidence="1">
    <location>
        <position position="39"/>
    </location>
    <ligand>
        <name>Mg(2+)</name>
        <dbReference type="ChEBI" id="CHEBI:18420"/>
        <label>2</label>
    </ligand>
</feature>
<dbReference type="InterPro" id="IPR016188">
    <property type="entry name" value="PurM-like_N"/>
</dbReference>
<dbReference type="GO" id="GO:0000287">
    <property type="term" value="F:magnesium ion binding"/>
    <property type="evidence" value="ECO:0007669"/>
    <property type="project" value="UniProtKB-UniRule"/>
</dbReference>
<name>H1YYW7_9EURY</name>
<sequence length="287" mass="30417">MVDDRDLLKVVSGIIGEERTSDDCCMIKVGDDNIILSTDMLHESTDFPRGMTDWQIGWMSAAVTLSDVASCGAVPLALLLAAGLDEPERISGITAGAKDCCERFGAELAGGDIDFHSELTIVTTGIGRVEDEYYKTRRGAKPGDIVCVTGTPGCAGAALEGSERYWKNLVEPLPAVREGRLLAVAGVSSMMDVSDGIALSLYDLSGSSCVGFEISMDNLPLSPGVSPEMALYSGGDFGLLFTCGRDILPVTGVDCTVIGVVTDSGEVLCDGVLVERRGYSHRWMEEI</sequence>